<comment type="caution">
    <text evidence="2">The sequence shown here is derived from an EMBL/GenBank/DDBJ whole genome shotgun (WGS) entry which is preliminary data.</text>
</comment>
<proteinExistence type="predicted"/>
<dbReference type="AlphaFoldDB" id="A0AA41U448"/>
<gene>
    <name evidence="2" type="ORF">LZ495_40205</name>
</gene>
<name>A0AA41U448_9ACTN</name>
<sequence length="100" mass="10546">RGTTPMIRADPGSGGVEADTMKTSDSYLADIRGTERASALARAARRVFDDGEVHDLVDQLMRRMESVDPDSKAYARFATCVVELVTAPPRGAGTGSGTAS</sequence>
<reference evidence="2" key="1">
    <citation type="submission" date="2022-01" db="EMBL/GenBank/DDBJ databases">
        <title>Genome-Based Taxonomic Classification of the Phylum Actinobacteria.</title>
        <authorList>
            <person name="Gao Y."/>
        </authorList>
    </citation>
    <scope>NUCLEOTIDE SEQUENCE</scope>
    <source>
        <strain evidence="2">KLBMP 8922</strain>
    </source>
</reference>
<evidence type="ECO:0000256" key="1">
    <source>
        <dbReference type="SAM" id="MobiDB-lite"/>
    </source>
</evidence>
<evidence type="ECO:0000313" key="2">
    <source>
        <dbReference type="EMBL" id="MCF2533413.1"/>
    </source>
</evidence>
<keyword evidence="3" id="KW-1185">Reference proteome</keyword>
<dbReference type="EMBL" id="JAKFHA010000049">
    <property type="protein sequence ID" value="MCF2533413.1"/>
    <property type="molecule type" value="Genomic_DNA"/>
</dbReference>
<organism evidence="2 3">
    <name type="scientific">Yinghuangia soli</name>
    <dbReference type="NCBI Taxonomy" id="2908204"/>
    <lineage>
        <taxon>Bacteria</taxon>
        <taxon>Bacillati</taxon>
        <taxon>Actinomycetota</taxon>
        <taxon>Actinomycetes</taxon>
        <taxon>Kitasatosporales</taxon>
        <taxon>Streptomycetaceae</taxon>
        <taxon>Yinghuangia</taxon>
    </lineage>
</organism>
<accession>A0AA41U448</accession>
<dbReference type="Proteomes" id="UP001165378">
    <property type="component" value="Unassembled WGS sequence"/>
</dbReference>
<feature type="region of interest" description="Disordered" evidence="1">
    <location>
        <begin position="1"/>
        <end position="20"/>
    </location>
</feature>
<feature type="non-terminal residue" evidence="2">
    <location>
        <position position="1"/>
    </location>
</feature>
<dbReference type="RefSeq" id="WP_235058188.1">
    <property type="nucleotide sequence ID" value="NZ_JAKFHA010000049.1"/>
</dbReference>
<evidence type="ECO:0000313" key="3">
    <source>
        <dbReference type="Proteomes" id="UP001165378"/>
    </source>
</evidence>
<protein>
    <submittedName>
        <fullName evidence="2">Uncharacterized protein</fullName>
    </submittedName>
</protein>